<feature type="region of interest" description="Disordered" evidence="1">
    <location>
        <begin position="68"/>
        <end position="178"/>
    </location>
</feature>
<feature type="region of interest" description="Disordered" evidence="1">
    <location>
        <begin position="1"/>
        <end position="33"/>
    </location>
</feature>
<evidence type="ECO:0000256" key="1">
    <source>
        <dbReference type="SAM" id="MobiDB-lite"/>
    </source>
</evidence>
<gene>
    <name evidence="3" type="ORF">FYC51_01285</name>
</gene>
<feature type="compositionally biased region" description="Basic and acidic residues" evidence="1">
    <location>
        <begin position="19"/>
        <end position="33"/>
    </location>
</feature>
<keyword evidence="2" id="KW-0472">Membrane</keyword>
<sequence>MARHRRAPVHARALPGRLAAHDRPRGAEAPHERQPRVLRAVRARAHVRGRPQRGIRRRRPLVVRARAAHARDRVGAAGRPAGVPAHRRAGRRAARAAPRRTLHRGARGPLPPLVRQLPRAAARRRARRRPAPHAPLGERRHRPGHPQRARPARRLRSGAHVTQAVPSTDAAGTPPRRRNRAARVWITVLVILGVLVALAVVADLVVRNVAEQRVAEQLEQNLPEGVEGDVQVRLGGFSVIAQYLSGSMDQVELSAPELTVNGVPIAVHVEAQDVPPGLDAPVGRATATIQATEAAVNSLIEVPDVQGDVVLGDGAVAYSDSVRVLGLPIDYTVTARPTAAGDTVLLEPTGVEVGAGGGAIDVSGLVDRLMGDDPIPVCVAEYLPEGVEVQQITVEPGSATVTLGATGISLDEQSLATRGSCG</sequence>
<keyword evidence="4" id="KW-1185">Reference proteome</keyword>
<dbReference type="Proteomes" id="UP000325243">
    <property type="component" value="Unassembled WGS sequence"/>
</dbReference>
<comment type="caution">
    <text evidence="3">The sequence shown here is derived from an EMBL/GenBank/DDBJ whole genome shotgun (WGS) entry which is preliminary data.</text>
</comment>
<feature type="compositionally biased region" description="Basic residues" evidence="1">
    <location>
        <begin position="85"/>
        <end position="106"/>
    </location>
</feature>
<accession>A0A5S4V2I0</accession>
<keyword evidence="2" id="KW-1133">Transmembrane helix</keyword>
<feature type="compositionally biased region" description="Basic residues" evidence="1">
    <location>
        <begin position="139"/>
        <end position="157"/>
    </location>
</feature>
<feature type="compositionally biased region" description="Basic residues" evidence="1">
    <location>
        <begin position="121"/>
        <end position="131"/>
    </location>
</feature>
<evidence type="ECO:0000313" key="3">
    <source>
        <dbReference type="EMBL" id="TYL52428.1"/>
    </source>
</evidence>
<feature type="compositionally biased region" description="Low complexity" evidence="1">
    <location>
        <begin position="75"/>
        <end position="84"/>
    </location>
</feature>
<reference evidence="3 4" key="1">
    <citation type="submission" date="2019-08" db="EMBL/GenBank/DDBJ databases">
        <authorList>
            <person name="Hu J."/>
        </authorList>
    </citation>
    <scope>NUCLEOTIDE SEQUENCE [LARGE SCALE GENOMIC DNA]</scope>
    <source>
        <strain evidence="3 4">NEAU-184</strain>
    </source>
</reference>
<feature type="transmembrane region" description="Helical" evidence="2">
    <location>
        <begin position="184"/>
        <end position="206"/>
    </location>
</feature>
<evidence type="ECO:0000313" key="4">
    <source>
        <dbReference type="Proteomes" id="UP000325243"/>
    </source>
</evidence>
<name>A0A5S4V2I0_9MICO</name>
<dbReference type="Pfam" id="PF11209">
    <property type="entry name" value="LmeA"/>
    <property type="match status" value="1"/>
</dbReference>
<dbReference type="EMBL" id="VSSB01000001">
    <property type="protein sequence ID" value="TYL52428.1"/>
    <property type="molecule type" value="Genomic_DNA"/>
</dbReference>
<protein>
    <submittedName>
        <fullName evidence="3">DUF2993 domain-containing protein</fullName>
    </submittedName>
</protein>
<organism evidence="3 4">
    <name type="scientific">Agromyces mariniharenae</name>
    <dbReference type="NCBI Taxonomy" id="2604423"/>
    <lineage>
        <taxon>Bacteria</taxon>
        <taxon>Bacillati</taxon>
        <taxon>Actinomycetota</taxon>
        <taxon>Actinomycetes</taxon>
        <taxon>Micrococcales</taxon>
        <taxon>Microbacteriaceae</taxon>
        <taxon>Agromyces</taxon>
    </lineage>
</organism>
<evidence type="ECO:0000256" key="2">
    <source>
        <dbReference type="SAM" id="Phobius"/>
    </source>
</evidence>
<dbReference type="AlphaFoldDB" id="A0A5S4V2I0"/>
<proteinExistence type="predicted"/>
<keyword evidence="2" id="KW-0812">Transmembrane</keyword>
<dbReference type="InterPro" id="IPR021373">
    <property type="entry name" value="DUF2993"/>
</dbReference>